<keyword evidence="3" id="KW-0804">Transcription</keyword>
<keyword evidence="1" id="KW-0805">Transcription regulation</keyword>
<dbReference type="InterPro" id="IPR000551">
    <property type="entry name" value="MerR-type_HTH_dom"/>
</dbReference>
<sequence length="315" mass="35364">MNDKANLPGDTPRYPIREVSRLTGVNSVTLRAWERRYGLLRPHRTPKGHRLYAREDIERVEHILQWLHRGVPVSQVRELLEQPDAPASHRPGADDWTSQHQQLIAAVEALDTARLDALFNQSLALYPADVCVEKLWQPVIHNLEERWDERLGATLQRRTLEAFLRTRIGTRLYHANSRAEKAHVLVAPLPEADSPLTGLLAALLISEQGHRVQWLDAPLPFQELNLAEERLGVDALLLASSKAEKPDLIRRQLPRLADQLGVPLALCGPVARIRASDLADSRVVILGDDLPVAASRLNDLLANTPHNETGMHLNE</sequence>
<dbReference type="AlphaFoldDB" id="A0A5D9CWJ4"/>
<proteinExistence type="predicted"/>
<name>A0A5D9CWJ4_HALER</name>
<keyword evidence="6" id="KW-1185">Reference proteome</keyword>
<dbReference type="RefSeq" id="WP_149322593.1">
    <property type="nucleotide sequence ID" value="NZ_JARWAH010000009.1"/>
</dbReference>
<feature type="domain" description="HTH merR-type" evidence="4">
    <location>
        <begin position="13"/>
        <end position="82"/>
    </location>
</feature>
<evidence type="ECO:0000313" key="5">
    <source>
        <dbReference type="EMBL" id="TZG35899.1"/>
    </source>
</evidence>
<protein>
    <submittedName>
        <fullName evidence="5">MerR family transcriptional regulator</fullName>
    </submittedName>
</protein>
<evidence type="ECO:0000313" key="6">
    <source>
        <dbReference type="Proteomes" id="UP000324260"/>
    </source>
</evidence>
<evidence type="ECO:0000256" key="1">
    <source>
        <dbReference type="ARBA" id="ARBA00023015"/>
    </source>
</evidence>
<evidence type="ECO:0000256" key="3">
    <source>
        <dbReference type="ARBA" id="ARBA00023163"/>
    </source>
</evidence>
<gene>
    <name evidence="5" type="ORF">FZZ93_12145</name>
</gene>
<dbReference type="PANTHER" id="PTHR30204">
    <property type="entry name" value="REDOX-CYCLING DRUG-SENSING TRANSCRIPTIONAL ACTIVATOR SOXR"/>
    <property type="match status" value="1"/>
</dbReference>
<keyword evidence="2" id="KW-0238">DNA-binding</keyword>
<dbReference type="EMBL" id="VTPU01000011">
    <property type="protein sequence ID" value="TZG35899.1"/>
    <property type="molecule type" value="Genomic_DNA"/>
</dbReference>
<dbReference type="Gene3D" id="1.10.1660.10">
    <property type="match status" value="1"/>
</dbReference>
<dbReference type="SMART" id="SM00422">
    <property type="entry name" value="HTH_MERR"/>
    <property type="match status" value="1"/>
</dbReference>
<comment type="caution">
    <text evidence="5">The sequence shown here is derived from an EMBL/GenBank/DDBJ whole genome shotgun (WGS) entry which is preliminary data.</text>
</comment>
<dbReference type="GO" id="GO:0003677">
    <property type="term" value="F:DNA binding"/>
    <property type="evidence" value="ECO:0007669"/>
    <property type="project" value="UniProtKB-KW"/>
</dbReference>
<dbReference type="InterPro" id="IPR009061">
    <property type="entry name" value="DNA-bd_dom_put_sf"/>
</dbReference>
<organism evidence="5 6">
    <name type="scientific">Halomonas eurihalina</name>
    <dbReference type="NCBI Taxonomy" id="42566"/>
    <lineage>
        <taxon>Bacteria</taxon>
        <taxon>Pseudomonadati</taxon>
        <taxon>Pseudomonadota</taxon>
        <taxon>Gammaproteobacteria</taxon>
        <taxon>Oceanospirillales</taxon>
        <taxon>Halomonadaceae</taxon>
        <taxon>Halomonas</taxon>
    </lineage>
</organism>
<dbReference type="SUPFAM" id="SSF46955">
    <property type="entry name" value="Putative DNA-binding domain"/>
    <property type="match status" value="1"/>
</dbReference>
<dbReference type="PROSITE" id="PS50937">
    <property type="entry name" value="HTH_MERR_2"/>
    <property type="match status" value="1"/>
</dbReference>
<dbReference type="InterPro" id="IPR047057">
    <property type="entry name" value="MerR_fam"/>
</dbReference>
<evidence type="ECO:0000256" key="2">
    <source>
        <dbReference type="ARBA" id="ARBA00023125"/>
    </source>
</evidence>
<dbReference type="GO" id="GO:0003700">
    <property type="term" value="F:DNA-binding transcription factor activity"/>
    <property type="evidence" value="ECO:0007669"/>
    <property type="project" value="InterPro"/>
</dbReference>
<accession>A0A5D9CWJ4</accession>
<dbReference type="OrthoDB" id="9800334at2"/>
<reference evidence="5 6" key="1">
    <citation type="submission" date="2019-08" db="EMBL/GenBank/DDBJ databases">
        <title>Draft Genome Sequence of Halomonas eurihalina Isolated from Preserved Hide-surface.</title>
        <authorList>
            <person name="Hussain S.A."/>
            <person name="Xu A."/>
            <person name="Sarker M."/>
            <person name="Sommers C."/>
        </authorList>
    </citation>
    <scope>NUCLEOTIDE SEQUENCE [LARGE SCALE GENOMIC DNA]</scope>
    <source>
        <strain evidence="5 6">MS1</strain>
    </source>
</reference>
<dbReference type="PANTHER" id="PTHR30204:SF67">
    <property type="entry name" value="HTH-TYPE TRANSCRIPTIONAL REGULATOR MLRA-RELATED"/>
    <property type="match status" value="1"/>
</dbReference>
<evidence type="ECO:0000259" key="4">
    <source>
        <dbReference type="PROSITE" id="PS50937"/>
    </source>
</evidence>
<dbReference type="CDD" id="cd01104">
    <property type="entry name" value="HTH_MlrA-CarA"/>
    <property type="match status" value="1"/>
</dbReference>
<dbReference type="Proteomes" id="UP000324260">
    <property type="component" value="Unassembled WGS sequence"/>
</dbReference>
<dbReference type="Pfam" id="PF13411">
    <property type="entry name" value="MerR_1"/>
    <property type="match status" value="1"/>
</dbReference>